<dbReference type="AlphaFoldDB" id="A0AAV9C716"/>
<protein>
    <submittedName>
        <fullName evidence="1">Uncharacterized protein</fullName>
    </submittedName>
</protein>
<dbReference type="Proteomes" id="UP001180020">
    <property type="component" value="Unassembled WGS sequence"/>
</dbReference>
<reference evidence="1" key="2">
    <citation type="submission" date="2023-06" db="EMBL/GenBank/DDBJ databases">
        <authorList>
            <person name="Ma L."/>
            <person name="Liu K.-W."/>
            <person name="Li Z."/>
            <person name="Hsiao Y.-Y."/>
            <person name="Qi Y."/>
            <person name="Fu T."/>
            <person name="Tang G."/>
            <person name="Zhang D."/>
            <person name="Sun W.-H."/>
            <person name="Liu D.-K."/>
            <person name="Li Y."/>
            <person name="Chen G.-Z."/>
            <person name="Liu X.-D."/>
            <person name="Liao X.-Y."/>
            <person name="Jiang Y.-T."/>
            <person name="Yu X."/>
            <person name="Hao Y."/>
            <person name="Huang J."/>
            <person name="Zhao X.-W."/>
            <person name="Ke S."/>
            <person name="Chen Y.-Y."/>
            <person name="Wu W.-L."/>
            <person name="Hsu J.-L."/>
            <person name="Lin Y.-F."/>
            <person name="Huang M.-D."/>
            <person name="Li C.-Y."/>
            <person name="Huang L."/>
            <person name="Wang Z.-W."/>
            <person name="Zhao X."/>
            <person name="Zhong W.-Y."/>
            <person name="Peng D.-H."/>
            <person name="Ahmad S."/>
            <person name="Lan S."/>
            <person name="Zhang J.-S."/>
            <person name="Tsai W.-C."/>
            <person name="Van De Peer Y."/>
            <person name="Liu Z.-J."/>
        </authorList>
    </citation>
    <scope>NUCLEOTIDE SEQUENCE</scope>
    <source>
        <strain evidence="1">CP</strain>
        <tissue evidence="1">Leaves</tissue>
    </source>
</reference>
<sequence>MEENTNEAQTESSPKVPIAGADVLVVGKKTFESRLAEVREENLRFKGDLDEMNSSNLDFLKVQIADIQKKLEPLHSIEKEIQALRQ</sequence>
<gene>
    <name evidence="1" type="ORF">QJS10_CPB21g00268</name>
</gene>
<proteinExistence type="predicted"/>
<organism evidence="1 2">
    <name type="scientific">Acorus calamus</name>
    <name type="common">Sweet flag</name>
    <dbReference type="NCBI Taxonomy" id="4465"/>
    <lineage>
        <taxon>Eukaryota</taxon>
        <taxon>Viridiplantae</taxon>
        <taxon>Streptophyta</taxon>
        <taxon>Embryophyta</taxon>
        <taxon>Tracheophyta</taxon>
        <taxon>Spermatophyta</taxon>
        <taxon>Magnoliopsida</taxon>
        <taxon>Liliopsida</taxon>
        <taxon>Acoraceae</taxon>
        <taxon>Acorus</taxon>
    </lineage>
</organism>
<accession>A0AAV9C716</accession>
<name>A0AAV9C716_ACOCL</name>
<reference evidence="1" key="1">
    <citation type="journal article" date="2023" name="Nat. Commun.">
        <title>Diploid and tetraploid genomes of Acorus and the evolution of monocots.</title>
        <authorList>
            <person name="Ma L."/>
            <person name="Liu K.W."/>
            <person name="Li Z."/>
            <person name="Hsiao Y.Y."/>
            <person name="Qi Y."/>
            <person name="Fu T."/>
            <person name="Tang G.D."/>
            <person name="Zhang D."/>
            <person name="Sun W.H."/>
            <person name="Liu D.K."/>
            <person name="Li Y."/>
            <person name="Chen G.Z."/>
            <person name="Liu X.D."/>
            <person name="Liao X.Y."/>
            <person name="Jiang Y.T."/>
            <person name="Yu X."/>
            <person name="Hao Y."/>
            <person name="Huang J."/>
            <person name="Zhao X.W."/>
            <person name="Ke S."/>
            <person name="Chen Y.Y."/>
            <person name="Wu W.L."/>
            <person name="Hsu J.L."/>
            <person name="Lin Y.F."/>
            <person name="Huang M.D."/>
            <person name="Li C.Y."/>
            <person name="Huang L."/>
            <person name="Wang Z.W."/>
            <person name="Zhao X."/>
            <person name="Zhong W.Y."/>
            <person name="Peng D.H."/>
            <person name="Ahmad S."/>
            <person name="Lan S."/>
            <person name="Zhang J.S."/>
            <person name="Tsai W.C."/>
            <person name="Van de Peer Y."/>
            <person name="Liu Z.J."/>
        </authorList>
    </citation>
    <scope>NUCLEOTIDE SEQUENCE</scope>
    <source>
        <strain evidence="1">CP</strain>
    </source>
</reference>
<evidence type="ECO:0000313" key="2">
    <source>
        <dbReference type="Proteomes" id="UP001180020"/>
    </source>
</evidence>
<comment type="caution">
    <text evidence="1">The sequence shown here is derived from an EMBL/GenBank/DDBJ whole genome shotgun (WGS) entry which is preliminary data.</text>
</comment>
<evidence type="ECO:0000313" key="1">
    <source>
        <dbReference type="EMBL" id="KAK1284582.1"/>
    </source>
</evidence>
<keyword evidence="2" id="KW-1185">Reference proteome</keyword>
<dbReference type="EMBL" id="JAUJYO010000021">
    <property type="protein sequence ID" value="KAK1284582.1"/>
    <property type="molecule type" value="Genomic_DNA"/>
</dbReference>